<name>A0A1A6GWL3_NEOLE</name>
<evidence type="ECO:0000313" key="2">
    <source>
        <dbReference type="EMBL" id="OBS70010.1"/>
    </source>
</evidence>
<dbReference type="AlphaFoldDB" id="A0A1A6GWL3"/>
<comment type="caution">
    <text evidence="2">The sequence shown here is derived from an EMBL/GenBank/DDBJ whole genome shotgun (WGS) entry which is preliminary data.</text>
</comment>
<dbReference type="Proteomes" id="UP000092124">
    <property type="component" value="Unassembled WGS sequence"/>
</dbReference>
<feature type="compositionally biased region" description="Basic and acidic residues" evidence="1">
    <location>
        <begin position="42"/>
        <end position="52"/>
    </location>
</feature>
<dbReference type="EMBL" id="LZPO01066489">
    <property type="protein sequence ID" value="OBS70010.1"/>
    <property type="molecule type" value="Genomic_DNA"/>
</dbReference>
<accession>A0A1A6GWL3</accession>
<gene>
    <name evidence="2" type="ORF">A6R68_01448</name>
</gene>
<protein>
    <submittedName>
        <fullName evidence="2">Uncharacterized protein</fullName>
    </submittedName>
</protein>
<dbReference type="OrthoDB" id="10039147at2759"/>
<dbReference type="STRING" id="56216.A0A1A6GWL3"/>
<evidence type="ECO:0000313" key="3">
    <source>
        <dbReference type="Proteomes" id="UP000092124"/>
    </source>
</evidence>
<sequence length="72" mass="8030">MKRTLLLTFNVPGSGKQNADKNWAGVEENLELTHSQGQEAAESQHEEKEGAKKGWMMREKILGYSGGWGKLL</sequence>
<keyword evidence="3" id="KW-1185">Reference proteome</keyword>
<evidence type="ECO:0000256" key="1">
    <source>
        <dbReference type="SAM" id="MobiDB-lite"/>
    </source>
</evidence>
<proteinExistence type="predicted"/>
<reference evidence="2 3" key="1">
    <citation type="submission" date="2016-06" db="EMBL/GenBank/DDBJ databases">
        <title>The Draft Genome Sequence and Annotation of the Desert Woodrat Neotoma lepida.</title>
        <authorList>
            <person name="Campbell M."/>
            <person name="Oakeson K.F."/>
            <person name="Yandell M."/>
            <person name="Halpert J.R."/>
            <person name="Dearing D."/>
        </authorList>
    </citation>
    <scope>NUCLEOTIDE SEQUENCE [LARGE SCALE GENOMIC DNA]</scope>
    <source>
        <strain evidence="2">417</strain>
        <tissue evidence="2">Liver</tissue>
    </source>
</reference>
<feature type="region of interest" description="Disordered" evidence="1">
    <location>
        <begin position="33"/>
        <end position="52"/>
    </location>
</feature>
<organism evidence="2 3">
    <name type="scientific">Neotoma lepida</name>
    <name type="common">Desert woodrat</name>
    <dbReference type="NCBI Taxonomy" id="56216"/>
    <lineage>
        <taxon>Eukaryota</taxon>
        <taxon>Metazoa</taxon>
        <taxon>Chordata</taxon>
        <taxon>Craniata</taxon>
        <taxon>Vertebrata</taxon>
        <taxon>Euteleostomi</taxon>
        <taxon>Mammalia</taxon>
        <taxon>Eutheria</taxon>
        <taxon>Euarchontoglires</taxon>
        <taxon>Glires</taxon>
        <taxon>Rodentia</taxon>
        <taxon>Myomorpha</taxon>
        <taxon>Muroidea</taxon>
        <taxon>Cricetidae</taxon>
        <taxon>Neotominae</taxon>
        <taxon>Neotoma</taxon>
    </lineage>
</organism>